<keyword evidence="13" id="KW-0282">Flagellum</keyword>
<comment type="caution">
    <text evidence="13">The sequence shown here is derived from an EMBL/GenBank/DDBJ whole genome shotgun (WGS) entry which is preliminary data.</text>
</comment>
<evidence type="ECO:0000256" key="2">
    <source>
        <dbReference type="ARBA" id="ARBA00021714"/>
    </source>
</evidence>
<dbReference type="PANTHER" id="PTHR30587:SF0">
    <property type="entry name" value="FLAGELLAR BIOSYNTHETIC PROTEIN FLIP"/>
    <property type="match status" value="1"/>
</dbReference>
<dbReference type="NCBIfam" id="NF009438">
    <property type="entry name" value="PRK12797.1"/>
    <property type="match status" value="1"/>
</dbReference>
<dbReference type="GO" id="GO:0009306">
    <property type="term" value="P:protein secretion"/>
    <property type="evidence" value="ECO:0007669"/>
    <property type="project" value="UniProtKB-UniRule"/>
</dbReference>
<feature type="transmembrane region" description="Helical" evidence="12">
    <location>
        <begin position="66"/>
        <end position="96"/>
    </location>
</feature>
<reference evidence="13" key="1">
    <citation type="journal article" date="2020" name="mSystems">
        <title>Genome- and Community-Level Interaction Insights into Carbon Utilization and Element Cycling Functions of Hydrothermarchaeota in Hydrothermal Sediment.</title>
        <authorList>
            <person name="Zhou Z."/>
            <person name="Liu Y."/>
            <person name="Xu W."/>
            <person name="Pan J."/>
            <person name="Luo Z.H."/>
            <person name="Li M."/>
        </authorList>
    </citation>
    <scope>NUCLEOTIDE SEQUENCE [LARGE SCALE GENOMIC DNA]</scope>
    <source>
        <strain evidence="13">SpSt-716</strain>
    </source>
</reference>
<keyword evidence="5 12" id="KW-0812">Transmembrane</keyword>
<evidence type="ECO:0000256" key="11">
    <source>
        <dbReference type="ARBA" id="ARBA00023225"/>
    </source>
</evidence>
<keyword evidence="13" id="KW-0969">Cilium</keyword>
<gene>
    <name evidence="12 13" type="primary">fliP</name>
    <name evidence="13" type="ORF">ENU96_05340</name>
</gene>
<keyword evidence="7 12" id="KW-0653">Protein transport</keyword>
<accession>A0A7V3YLV4</accession>
<dbReference type="PANTHER" id="PTHR30587">
    <property type="entry name" value="FLAGELLAR BIOSYNTHETIC PROTEIN FLIP"/>
    <property type="match status" value="1"/>
</dbReference>
<evidence type="ECO:0000256" key="9">
    <source>
        <dbReference type="ARBA" id="ARBA00023136"/>
    </source>
</evidence>
<evidence type="ECO:0000256" key="8">
    <source>
        <dbReference type="ARBA" id="ARBA00022989"/>
    </source>
</evidence>
<keyword evidence="13" id="KW-0966">Cell projection</keyword>
<keyword evidence="10" id="KW-0975">Bacterial flagellum</keyword>
<dbReference type="GO" id="GO:0005886">
    <property type="term" value="C:plasma membrane"/>
    <property type="evidence" value="ECO:0007669"/>
    <property type="project" value="UniProtKB-SubCell"/>
</dbReference>
<keyword evidence="3 12" id="KW-0813">Transport</keyword>
<keyword evidence="9 12" id="KW-0472">Membrane</keyword>
<protein>
    <recommendedName>
        <fullName evidence="2 12">Flagellar biosynthetic protein FliP</fullName>
    </recommendedName>
</protein>
<dbReference type="NCBIfam" id="TIGR01103">
    <property type="entry name" value="fliP"/>
    <property type="match status" value="1"/>
</dbReference>
<evidence type="ECO:0000256" key="6">
    <source>
        <dbReference type="ARBA" id="ARBA00022795"/>
    </source>
</evidence>
<feature type="transmembrane region" description="Helical" evidence="12">
    <location>
        <begin position="209"/>
        <end position="233"/>
    </location>
</feature>
<dbReference type="GO" id="GO:0009425">
    <property type="term" value="C:bacterial-type flagellum basal body"/>
    <property type="evidence" value="ECO:0007669"/>
    <property type="project" value="UniProtKB-SubCell"/>
</dbReference>
<evidence type="ECO:0000256" key="7">
    <source>
        <dbReference type="ARBA" id="ARBA00022927"/>
    </source>
</evidence>
<evidence type="ECO:0000313" key="13">
    <source>
        <dbReference type="EMBL" id="HGI75083.1"/>
    </source>
</evidence>
<dbReference type="PRINTS" id="PR00951">
    <property type="entry name" value="FLGBIOSNFLIP"/>
</dbReference>
<sequence>MWSGFSANPLPQVEWQKATFWSLLVVFVLFFARAGAQEFPLPLLPRVIVEPPKEGTPQDFALSLQILLLLTILSLAPALLVMVTSFTRIVVVLGFVRNALGSQQIPPTPVLIGLALFLTAFVMAPTFSRIQSEALAPYFAGTISQKEALERGIGILREFMFRQTEERDLALMVSLSGLPRPRTQADIPTHVLIPAFIVSELKTAFTMGFLIYVPFLVIDMVVASILMSMGMMMLPPVLISLPFKILLFVLIDGWALITRGLVLSFR</sequence>
<dbReference type="Pfam" id="PF00813">
    <property type="entry name" value="FliP"/>
    <property type="match status" value="1"/>
</dbReference>
<dbReference type="EMBL" id="DTEN01000214">
    <property type="protein sequence ID" value="HGI75083.1"/>
    <property type="molecule type" value="Genomic_DNA"/>
</dbReference>
<keyword evidence="8 12" id="KW-1133">Transmembrane helix</keyword>
<evidence type="ECO:0000256" key="12">
    <source>
        <dbReference type="RuleBase" id="RU362069"/>
    </source>
</evidence>
<dbReference type="InterPro" id="IPR005837">
    <property type="entry name" value="FliP"/>
</dbReference>
<evidence type="ECO:0000256" key="3">
    <source>
        <dbReference type="ARBA" id="ARBA00022448"/>
    </source>
</evidence>
<evidence type="ECO:0000256" key="10">
    <source>
        <dbReference type="ARBA" id="ARBA00023143"/>
    </source>
</evidence>
<name>A0A7V3YLV4_9BACT</name>
<feature type="transmembrane region" description="Helical" evidence="12">
    <location>
        <begin position="20"/>
        <end position="36"/>
    </location>
</feature>
<dbReference type="AlphaFoldDB" id="A0A7V3YLV4"/>
<evidence type="ECO:0000256" key="5">
    <source>
        <dbReference type="ARBA" id="ARBA00022692"/>
    </source>
</evidence>
<keyword evidence="4 12" id="KW-1003">Cell membrane</keyword>
<organism evidence="13">
    <name type="scientific">Candidatus Caldatribacterium californiense</name>
    <dbReference type="NCBI Taxonomy" id="1454726"/>
    <lineage>
        <taxon>Bacteria</taxon>
        <taxon>Pseudomonadati</taxon>
        <taxon>Atribacterota</taxon>
        <taxon>Atribacteria</taxon>
        <taxon>Atribacterales</taxon>
        <taxon>Candidatus Caldatribacteriaceae</taxon>
        <taxon>Candidatus Caldatribacterium</taxon>
    </lineage>
</organism>
<comment type="subcellular location">
    <subcellularLocation>
        <location evidence="12">Cell membrane</location>
        <topology evidence="12">Multi-pass membrane protein</topology>
    </subcellularLocation>
    <subcellularLocation>
        <location evidence="12">Bacterial flagellum basal body</location>
    </subcellularLocation>
</comment>
<dbReference type="PROSITE" id="PS01061">
    <property type="entry name" value="FLIP_2"/>
    <property type="match status" value="1"/>
</dbReference>
<comment type="function">
    <text evidence="12">Plays a role in the flagellum-specific transport system.</text>
</comment>
<keyword evidence="11 12" id="KW-1006">Bacterial flagellum protein export</keyword>
<dbReference type="PRINTS" id="PR01302">
    <property type="entry name" value="TYPE3IMPPROT"/>
</dbReference>
<comment type="similarity">
    <text evidence="1 12">Belongs to the FliP/MopC/SpaP family.</text>
</comment>
<keyword evidence="6 12" id="KW-1005">Bacterial flagellum biogenesis</keyword>
<evidence type="ECO:0000256" key="4">
    <source>
        <dbReference type="ARBA" id="ARBA00022475"/>
    </source>
</evidence>
<evidence type="ECO:0000256" key="1">
    <source>
        <dbReference type="ARBA" id="ARBA00006257"/>
    </source>
</evidence>
<proteinExistence type="inferred from homology"/>
<dbReference type="GO" id="GO:0044781">
    <property type="term" value="P:bacterial-type flagellum organization"/>
    <property type="evidence" value="ECO:0007669"/>
    <property type="project" value="UniProtKB-UniRule"/>
</dbReference>
<dbReference type="InterPro" id="IPR005838">
    <property type="entry name" value="T3SS_IM_P"/>
</dbReference>
<feature type="transmembrane region" description="Helical" evidence="12">
    <location>
        <begin position="245"/>
        <end position="265"/>
    </location>
</feature>